<keyword evidence="2" id="KW-1185">Reference proteome</keyword>
<organism evidence="1 2">
    <name type="scientific">Speluncibacter jeojiensis</name>
    <dbReference type="NCBI Taxonomy" id="2710754"/>
    <lineage>
        <taxon>Bacteria</taxon>
        <taxon>Bacillati</taxon>
        <taxon>Actinomycetota</taxon>
        <taxon>Actinomycetes</taxon>
        <taxon>Mycobacteriales</taxon>
        <taxon>Speluncibacteraceae</taxon>
        <taxon>Speluncibacter</taxon>
    </lineage>
</organism>
<evidence type="ECO:0000313" key="2">
    <source>
        <dbReference type="Proteomes" id="UP001152755"/>
    </source>
</evidence>
<sequence length="155" mass="17302">MTDTKVTAVDLGPRRVARRVVVDAPAAELFALVADPRRHGELDGSGTVKSTVSGPDRLGPGDRFTVAMRMYGAPYRITSTVTEFTEGRVIEWRHPFGHRWRWEFDEQSPGRTQVTEVWDYTTAKVPKVFELAGFPKKDAHGITDTLLGLARRYGG</sequence>
<proteinExistence type="predicted"/>
<dbReference type="InterPro" id="IPR023393">
    <property type="entry name" value="START-like_dom_sf"/>
</dbReference>
<gene>
    <name evidence="1" type="ORF">NVS88_02980</name>
</gene>
<dbReference type="Gene3D" id="3.30.530.20">
    <property type="match status" value="1"/>
</dbReference>
<evidence type="ECO:0000313" key="1">
    <source>
        <dbReference type="EMBL" id="MDG3013518.1"/>
    </source>
</evidence>
<dbReference type="EMBL" id="JANRHA010000001">
    <property type="protein sequence ID" value="MDG3013518.1"/>
    <property type="molecule type" value="Genomic_DNA"/>
</dbReference>
<reference evidence="1" key="1">
    <citation type="submission" date="2022-08" db="EMBL/GenBank/DDBJ databases">
        <title>Genome analysis of Corynebacteriales strain.</title>
        <authorList>
            <person name="Lee S.D."/>
        </authorList>
    </citation>
    <scope>NUCLEOTIDE SEQUENCE</scope>
    <source>
        <strain evidence="1">D3-21</strain>
    </source>
</reference>
<comment type="caution">
    <text evidence="1">The sequence shown here is derived from an EMBL/GenBank/DDBJ whole genome shotgun (WGS) entry which is preliminary data.</text>
</comment>
<dbReference type="InterPro" id="IPR019587">
    <property type="entry name" value="Polyketide_cyclase/dehydratase"/>
</dbReference>
<dbReference type="Pfam" id="PF10604">
    <property type="entry name" value="Polyketide_cyc2"/>
    <property type="match status" value="1"/>
</dbReference>
<accession>A0A9X4M1P0</accession>
<dbReference type="Proteomes" id="UP001152755">
    <property type="component" value="Unassembled WGS sequence"/>
</dbReference>
<dbReference type="AlphaFoldDB" id="A0A9X4M1P0"/>
<dbReference type="SUPFAM" id="SSF55961">
    <property type="entry name" value="Bet v1-like"/>
    <property type="match status" value="1"/>
</dbReference>
<dbReference type="RefSeq" id="WP_332519119.1">
    <property type="nucleotide sequence ID" value="NZ_JANRHA010000001.1"/>
</dbReference>
<name>A0A9X4M1P0_9ACTN</name>
<protein>
    <submittedName>
        <fullName evidence="1">SRPBCC family protein</fullName>
    </submittedName>
</protein>